<dbReference type="InterPro" id="IPR005883">
    <property type="entry name" value="PilM"/>
</dbReference>
<protein>
    <recommendedName>
        <fullName evidence="3">SHS2 domain-containing protein</fullName>
    </recommendedName>
</protein>
<dbReference type="Proteomes" id="UP000176700">
    <property type="component" value="Unassembled WGS sequence"/>
</dbReference>
<evidence type="ECO:0008006" key="3">
    <source>
        <dbReference type="Google" id="ProtNLM"/>
    </source>
</evidence>
<organism evidence="1 2">
    <name type="scientific">Candidatus Ryanbacteria bacterium RIFCSPHIGHO2_01_45_13</name>
    <dbReference type="NCBI Taxonomy" id="1802112"/>
    <lineage>
        <taxon>Bacteria</taxon>
        <taxon>Candidatus Ryaniibacteriota</taxon>
    </lineage>
</organism>
<gene>
    <name evidence="1" type="ORF">A2W41_04865</name>
</gene>
<dbReference type="Gene3D" id="3.30.1490.300">
    <property type="match status" value="1"/>
</dbReference>
<name>A0A1G2G0M5_9BACT</name>
<evidence type="ECO:0000313" key="2">
    <source>
        <dbReference type="Proteomes" id="UP000176700"/>
    </source>
</evidence>
<dbReference type="CDD" id="cd24049">
    <property type="entry name" value="ASKHA_NBD_PilM"/>
    <property type="match status" value="1"/>
</dbReference>
<dbReference type="Gene3D" id="3.30.420.40">
    <property type="match status" value="2"/>
</dbReference>
<dbReference type="NCBIfam" id="TIGR01175">
    <property type="entry name" value="pilM"/>
    <property type="match status" value="1"/>
</dbReference>
<accession>A0A1G2G0M5</accession>
<dbReference type="SUPFAM" id="SSF53067">
    <property type="entry name" value="Actin-like ATPase domain"/>
    <property type="match status" value="2"/>
</dbReference>
<evidence type="ECO:0000313" key="1">
    <source>
        <dbReference type="EMBL" id="OGZ43647.1"/>
    </source>
</evidence>
<comment type="caution">
    <text evidence="1">The sequence shown here is derived from an EMBL/GenBank/DDBJ whole genome shotgun (WGS) entry which is preliminary data.</text>
</comment>
<dbReference type="PANTHER" id="PTHR32432:SF3">
    <property type="entry name" value="ETHANOLAMINE UTILIZATION PROTEIN EUTJ"/>
    <property type="match status" value="1"/>
</dbReference>
<dbReference type="Pfam" id="PF11104">
    <property type="entry name" value="PilM_2"/>
    <property type="match status" value="1"/>
</dbReference>
<proteinExistence type="predicted"/>
<dbReference type="InterPro" id="IPR050696">
    <property type="entry name" value="FtsA/MreB"/>
</dbReference>
<dbReference type="PIRSF" id="PIRSF019169">
    <property type="entry name" value="PilM"/>
    <property type="match status" value="1"/>
</dbReference>
<dbReference type="InterPro" id="IPR043129">
    <property type="entry name" value="ATPase_NBD"/>
</dbReference>
<dbReference type="AlphaFoldDB" id="A0A1G2G0M5"/>
<sequence>MAIQFSGKKILEKISSVFGDEKSVLGLDIGTASIKVVQLREEKERAVLETYGELSTGAYQSSEEGRAVALQEDQVAEMIRDLLRESEAAARTAYVAMPLRYSFVTYIELPNMPLSELQSAVPFEARKYIPLPLNAVNLEWWPVRISEEERREHEGKIPILLAASQKNMADHYKRAVTKAGLSMKGSEIEVFSGTRSVISQFRTPVMVIDIGASTAKITIVDFGSIRSAYSIEGGSQGLTVTLSRALGVDFERAEEMKKESGIIDRPETAEMRKTILPFVDHILNESDRFRAYYRRKTRRSVDKVILLGGGAKLPGLVEYATEHFGVEVILGNPFRILEYPSFMQPIINKIAPSFGVAAGLALRALKHGGS</sequence>
<dbReference type="PANTHER" id="PTHR32432">
    <property type="entry name" value="CELL DIVISION PROTEIN FTSA-RELATED"/>
    <property type="match status" value="1"/>
</dbReference>
<reference evidence="1 2" key="1">
    <citation type="journal article" date="2016" name="Nat. Commun.">
        <title>Thousands of microbial genomes shed light on interconnected biogeochemical processes in an aquifer system.</title>
        <authorList>
            <person name="Anantharaman K."/>
            <person name="Brown C.T."/>
            <person name="Hug L.A."/>
            <person name="Sharon I."/>
            <person name="Castelle C.J."/>
            <person name="Probst A.J."/>
            <person name="Thomas B.C."/>
            <person name="Singh A."/>
            <person name="Wilkins M.J."/>
            <person name="Karaoz U."/>
            <person name="Brodie E.L."/>
            <person name="Williams K.H."/>
            <person name="Hubbard S.S."/>
            <person name="Banfield J.F."/>
        </authorList>
    </citation>
    <scope>NUCLEOTIDE SEQUENCE [LARGE SCALE GENOMIC DNA]</scope>
</reference>
<dbReference type="EMBL" id="MHNI01000004">
    <property type="protein sequence ID" value="OGZ43647.1"/>
    <property type="molecule type" value="Genomic_DNA"/>
</dbReference>